<name>A0A2R5FDA1_9PROT</name>
<accession>A0A2R5FDA1</accession>
<dbReference type="AlphaFoldDB" id="A0A2R5FDA1"/>
<gene>
    <name evidence="1" type="ORF">NMK_2173</name>
</gene>
<protein>
    <submittedName>
        <fullName evidence="1">Uncharacterized protein</fullName>
    </submittedName>
</protein>
<keyword evidence="2" id="KW-1185">Reference proteome</keyword>
<evidence type="ECO:0000313" key="1">
    <source>
        <dbReference type="EMBL" id="GBG14574.1"/>
    </source>
</evidence>
<sequence length="181" mass="20253">MKSSALLVVDVQPAYRDWSETVVDGVVKRINNTRKPVIVMWVGEGLTDDTEADVFNYLHYNGARPGKLSQCRFIEKDYGFFRGWMDNGVSSSTIVKVGKEMLNTRRHSSEDLDLEAVLEADFEEVAGLASSIATPSFDSRLLSSFNNFDTCGGGGQECLAEIELYLSMLNKPYTRLDELVY</sequence>
<dbReference type="RefSeq" id="WP_146187178.1">
    <property type="nucleotide sequence ID" value="NZ_BDOQ01000008.1"/>
</dbReference>
<proteinExistence type="predicted"/>
<comment type="caution">
    <text evidence="1">The sequence shown here is derived from an EMBL/GenBank/DDBJ whole genome shotgun (WGS) entry which is preliminary data.</text>
</comment>
<dbReference type="EMBL" id="BDOQ01000008">
    <property type="protein sequence ID" value="GBG14574.1"/>
    <property type="molecule type" value="Genomic_DNA"/>
</dbReference>
<reference evidence="1 2" key="1">
    <citation type="journal article" date="2018" name="Environ. Microbiol.">
        <title>Isolation and genomic characterization of Novimethylophilus kurashikiensis gen. nov. sp. nov., a new lanthanide-dependent methylotrophic species of Methylophilaceae.</title>
        <authorList>
            <person name="Lv H."/>
            <person name="Sahin N."/>
            <person name="Tani A."/>
        </authorList>
    </citation>
    <scope>NUCLEOTIDE SEQUENCE [LARGE SCALE GENOMIC DNA]</scope>
    <source>
        <strain evidence="1 2">La2-4</strain>
    </source>
</reference>
<dbReference type="Proteomes" id="UP000245081">
    <property type="component" value="Unassembled WGS sequence"/>
</dbReference>
<organism evidence="1 2">
    <name type="scientific">Novimethylophilus kurashikiensis</name>
    <dbReference type="NCBI Taxonomy" id="1825523"/>
    <lineage>
        <taxon>Bacteria</taxon>
        <taxon>Pseudomonadati</taxon>
        <taxon>Pseudomonadota</taxon>
        <taxon>Betaproteobacteria</taxon>
        <taxon>Nitrosomonadales</taxon>
        <taxon>Methylophilaceae</taxon>
        <taxon>Novimethylophilus</taxon>
    </lineage>
</organism>
<evidence type="ECO:0000313" key="2">
    <source>
        <dbReference type="Proteomes" id="UP000245081"/>
    </source>
</evidence>